<feature type="region of interest" description="Disordered" evidence="1">
    <location>
        <begin position="127"/>
        <end position="150"/>
    </location>
</feature>
<protein>
    <submittedName>
        <fullName evidence="3">Uncharacterized protein</fullName>
    </submittedName>
</protein>
<reference evidence="3" key="1">
    <citation type="journal article" date="2020" name="bioRxiv">
        <title>Chromosome-level reference genome of the European wasp spider Argiope bruennichi: a resource for studies on range expansion and evolutionary adaptation.</title>
        <authorList>
            <person name="Sheffer M.M."/>
            <person name="Hoppe A."/>
            <person name="Krehenwinkel H."/>
            <person name="Uhl G."/>
            <person name="Kuss A.W."/>
            <person name="Jensen L."/>
            <person name="Jensen C."/>
            <person name="Gillespie R.G."/>
            <person name="Hoff K.J."/>
            <person name="Prost S."/>
        </authorList>
    </citation>
    <scope>NUCLEOTIDE SEQUENCE</scope>
</reference>
<accession>A0A8T0FZP8</accession>
<dbReference type="AlphaFoldDB" id="A0A8T0FZP8"/>
<organism evidence="3 4">
    <name type="scientific">Argiope bruennichi</name>
    <name type="common">Wasp spider</name>
    <name type="synonym">Aranea bruennichi</name>
    <dbReference type="NCBI Taxonomy" id="94029"/>
    <lineage>
        <taxon>Eukaryota</taxon>
        <taxon>Metazoa</taxon>
        <taxon>Ecdysozoa</taxon>
        <taxon>Arthropoda</taxon>
        <taxon>Chelicerata</taxon>
        <taxon>Arachnida</taxon>
        <taxon>Araneae</taxon>
        <taxon>Araneomorphae</taxon>
        <taxon>Entelegynae</taxon>
        <taxon>Araneoidea</taxon>
        <taxon>Araneidae</taxon>
        <taxon>Argiope</taxon>
    </lineage>
</organism>
<reference evidence="3" key="2">
    <citation type="submission" date="2020-06" db="EMBL/GenBank/DDBJ databases">
        <authorList>
            <person name="Sheffer M."/>
        </authorList>
    </citation>
    <scope>NUCLEOTIDE SEQUENCE</scope>
</reference>
<proteinExistence type="predicted"/>
<evidence type="ECO:0000313" key="4">
    <source>
        <dbReference type="Proteomes" id="UP000807504"/>
    </source>
</evidence>
<sequence length="268" mass="29369">MSGCFMRRSTDRCAKMSCHVIDMVCMGRCSCAGLMCCVSLCIDAWHGGKFMVMHAVMHDCGMMGHAWMGCAGVMSACHVDWHWGIASRYMWMMRGVIAMPMRYKLVIGGQVVMVMCPSLARAYFSHPRSTPPPHVKPRKGTRDSPVDDSGDATFLAGIIIGGRVRPMRAPIPLGTPSISSDGGSFTPRRWEVAGSQRHPPKGCFAPTSPKSRSRQRRRTESAPCGMKSKKEQRASIDRASVSRLVLIMSLSEASVEVLTGAVPMAEWI</sequence>
<feature type="region of interest" description="Disordered" evidence="1">
    <location>
        <begin position="173"/>
        <end position="235"/>
    </location>
</feature>
<evidence type="ECO:0000256" key="1">
    <source>
        <dbReference type="SAM" id="MobiDB-lite"/>
    </source>
</evidence>
<feature type="transmembrane region" description="Helical" evidence="2">
    <location>
        <begin position="105"/>
        <end position="124"/>
    </location>
</feature>
<evidence type="ECO:0000256" key="2">
    <source>
        <dbReference type="SAM" id="Phobius"/>
    </source>
</evidence>
<keyword evidence="2" id="KW-0472">Membrane</keyword>
<gene>
    <name evidence="3" type="ORF">HNY73_000560</name>
</gene>
<feature type="transmembrane region" description="Helical" evidence="2">
    <location>
        <begin position="20"/>
        <end position="45"/>
    </location>
</feature>
<name>A0A8T0FZP8_ARGBR</name>
<dbReference type="EMBL" id="JABXBU010000001">
    <property type="protein sequence ID" value="KAF8796146.1"/>
    <property type="molecule type" value="Genomic_DNA"/>
</dbReference>
<keyword evidence="4" id="KW-1185">Reference proteome</keyword>
<keyword evidence="2" id="KW-1133">Transmembrane helix</keyword>
<feature type="transmembrane region" description="Helical" evidence="2">
    <location>
        <begin position="65"/>
        <end position="84"/>
    </location>
</feature>
<keyword evidence="2" id="KW-0812">Transmembrane</keyword>
<dbReference type="Proteomes" id="UP000807504">
    <property type="component" value="Unassembled WGS sequence"/>
</dbReference>
<comment type="caution">
    <text evidence="3">The sequence shown here is derived from an EMBL/GenBank/DDBJ whole genome shotgun (WGS) entry which is preliminary data.</text>
</comment>
<evidence type="ECO:0000313" key="3">
    <source>
        <dbReference type="EMBL" id="KAF8796146.1"/>
    </source>
</evidence>